<evidence type="ECO:0000256" key="8">
    <source>
        <dbReference type="ARBA" id="ARBA00022833"/>
    </source>
</evidence>
<evidence type="ECO:0000256" key="10">
    <source>
        <dbReference type="ARBA" id="ARBA00023049"/>
    </source>
</evidence>
<dbReference type="SUPFAM" id="SSF54631">
    <property type="entry name" value="CBS-domain pair"/>
    <property type="match status" value="1"/>
</dbReference>
<dbReference type="PROSITE" id="PS51371">
    <property type="entry name" value="CBS"/>
    <property type="match status" value="1"/>
</dbReference>
<dbReference type="InterPro" id="IPR008915">
    <property type="entry name" value="Peptidase_M50"/>
</dbReference>
<evidence type="ECO:0000313" key="15">
    <source>
        <dbReference type="EMBL" id="EOC99818.1"/>
    </source>
</evidence>
<keyword evidence="6" id="KW-0479">Metal-binding</keyword>
<evidence type="ECO:0000259" key="14">
    <source>
        <dbReference type="PROSITE" id="PS51371"/>
    </source>
</evidence>
<keyword evidence="16" id="KW-1185">Reference proteome</keyword>
<dbReference type="PANTHER" id="PTHR39188">
    <property type="entry name" value="MEMBRANE-ASSOCIATED ZINC METALLOPROTEASE M50B"/>
    <property type="match status" value="1"/>
</dbReference>
<evidence type="ECO:0000256" key="12">
    <source>
        <dbReference type="PROSITE-ProRule" id="PRU00703"/>
    </source>
</evidence>
<comment type="subcellular location">
    <subcellularLocation>
        <location evidence="2">Membrane</location>
        <topology evidence="2">Multi-pass membrane protein</topology>
    </subcellularLocation>
</comment>
<keyword evidence="12" id="KW-0129">CBS domain</keyword>
<dbReference type="OrthoDB" id="166377at2"/>
<dbReference type="EMBL" id="ARZA01000236">
    <property type="protein sequence ID" value="EOC99818.1"/>
    <property type="molecule type" value="Genomic_DNA"/>
</dbReference>
<dbReference type="InterPro" id="IPR000644">
    <property type="entry name" value="CBS_dom"/>
</dbReference>
<protein>
    <submittedName>
        <fullName evidence="15">Zn-dependent protease</fullName>
    </submittedName>
</protein>
<dbReference type="GO" id="GO:0016020">
    <property type="term" value="C:membrane"/>
    <property type="evidence" value="ECO:0007669"/>
    <property type="project" value="UniProtKB-SubCell"/>
</dbReference>
<reference evidence="15 16" key="1">
    <citation type="journal article" date="2015" name="Geomicrobiol. J.">
        <title>Caldisalinibacter kiritimatiensis gen. nov., sp. nov., a moderately thermohalophilic thiosulfate-reducing bacterium from a hypersaline microbial mat.</title>
        <authorList>
            <person name="Ben Hania W."/>
            <person name="Joseph M."/>
            <person name="Fiebig A."/>
            <person name="Bunk B."/>
            <person name="Klenk H.-P."/>
            <person name="Fardeau M.-L."/>
            <person name="Spring S."/>
        </authorList>
    </citation>
    <scope>NUCLEOTIDE SEQUENCE [LARGE SCALE GENOMIC DNA]</scope>
    <source>
        <strain evidence="15 16">L21-TH-D2</strain>
    </source>
</reference>
<keyword evidence="4 15" id="KW-0645">Protease</keyword>
<keyword evidence="5 13" id="KW-0812">Transmembrane</keyword>
<evidence type="ECO:0000256" key="7">
    <source>
        <dbReference type="ARBA" id="ARBA00022801"/>
    </source>
</evidence>
<comment type="cofactor">
    <cofactor evidence="1">
        <name>Zn(2+)</name>
        <dbReference type="ChEBI" id="CHEBI:29105"/>
    </cofactor>
</comment>
<dbReference type="GO" id="GO:0046872">
    <property type="term" value="F:metal ion binding"/>
    <property type="evidence" value="ECO:0007669"/>
    <property type="project" value="UniProtKB-KW"/>
</dbReference>
<keyword evidence="7" id="KW-0378">Hydrolase</keyword>
<evidence type="ECO:0000256" key="2">
    <source>
        <dbReference type="ARBA" id="ARBA00004141"/>
    </source>
</evidence>
<evidence type="ECO:0000256" key="1">
    <source>
        <dbReference type="ARBA" id="ARBA00001947"/>
    </source>
</evidence>
<name>R1CSZ0_9FIRM</name>
<evidence type="ECO:0000256" key="5">
    <source>
        <dbReference type="ARBA" id="ARBA00022692"/>
    </source>
</evidence>
<gene>
    <name evidence="15" type="ORF">L21TH_2123</name>
</gene>
<evidence type="ECO:0000256" key="9">
    <source>
        <dbReference type="ARBA" id="ARBA00022989"/>
    </source>
</evidence>
<feature type="transmembrane region" description="Helical" evidence="13">
    <location>
        <begin position="15"/>
        <end position="40"/>
    </location>
</feature>
<keyword evidence="9 13" id="KW-1133">Transmembrane helix</keyword>
<comment type="caution">
    <text evidence="15">The sequence shown here is derived from an EMBL/GenBank/DDBJ whole genome shotgun (WGS) entry which is preliminary data.</text>
</comment>
<feature type="domain" description="CBS" evidence="14">
    <location>
        <begin position="224"/>
        <end position="281"/>
    </location>
</feature>
<comment type="similarity">
    <text evidence="3">Belongs to the peptidase M50B family.</text>
</comment>
<evidence type="ECO:0000256" key="4">
    <source>
        <dbReference type="ARBA" id="ARBA00022670"/>
    </source>
</evidence>
<organism evidence="15 16">
    <name type="scientific">Caldisalinibacter kiritimatiensis</name>
    <dbReference type="NCBI Taxonomy" id="1304284"/>
    <lineage>
        <taxon>Bacteria</taxon>
        <taxon>Bacillati</taxon>
        <taxon>Bacillota</taxon>
        <taxon>Tissierellia</taxon>
        <taxon>Tissierellales</taxon>
        <taxon>Thermohalobacteraceae</taxon>
        <taxon>Caldisalinibacter</taxon>
    </lineage>
</organism>
<dbReference type="STRING" id="1304284.L21TH_2123"/>
<evidence type="ECO:0000256" key="6">
    <source>
        <dbReference type="ARBA" id="ARBA00022723"/>
    </source>
</evidence>
<evidence type="ECO:0000256" key="13">
    <source>
        <dbReference type="SAM" id="Phobius"/>
    </source>
</evidence>
<dbReference type="GO" id="GO:0006508">
    <property type="term" value="P:proteolysis"/>
    <property type="evidence" value="ECO:0007669"/>
    <property type="project" value="UniProtKB-KW"/>
</dbReference>
<dbReference type="RefSeq" id="WP_006315685.1">
    <property type="nucleotide sequence ID" value="NZ_ARZA01000236.1"/>
</dbReference>
<keyword evidence="11 13" id="KW-0472">Membrane</keyword>
<keyword evidence="10" id="KW-0482">Metalloprotease</keyword>
<feature type="transmembrane region" description="Helical" evidence="13">
    <location>
        <begin position="182"/>
        <end position="197"/>
    </location>
</feature>
<dbReference type="CDD" id="cd06161">
    <property type="entry name" value="S2P-M50_SpoIVFB"/>
    <property type="match status" value="1"/>
</dbReference>
<dbReference type="AlphaFoldDB" id="R1CSZ0"/>
<sequence>MTILNLKNVKFKINVFLLVILGIYIYFGYLTEITVIILTVTMHEISHVLAANKLDVKVKEFEIFPFGGVAKLDSIIGPDPNIEIKVALVGPMVNFLLALIFMLINHFLSIEFIELLLKCNFYMGVFNLLPILPLDGGRILRGVLSYVLGFRKATRILTYIAYGFSVLFIILGTYIYSIKENGLYIILIAIFLFIAANKEKRMAAFIFIKEVTEKKQQLLKKRVMKTQHLIVFKSAPVNLVLKNFLPKKFHIIIIIDDNGNIIGTINEIDLLNGAIEYGIDIKIENLLIKKKK</sequence>
<evidence type="ECO:0000256" key="11">
    <source>
        <dbReference type="ARBA" id="ARBA00023136"/>
    </source>
</evidence>
<dbReference type="InterPro" id="IPR046342">
    <property type="entry name" value="CBS_dom_sf"/>
</dbReference>
<evidence type="ECO:0000256" key="3">
    <source>
        <dbReference type="ARBA" id="ARBA00007931"/>
    </source>
</evidence>
<dbReference type="eggNOG" id="COG1994">
    <property type="taxonomic scope" value="Bacteria"/>
</dbReference>
<proteinExistence type="inferred from homology"/>
<dbReference type="PANTHER" id="PTHR39188:SF3">
    <property type="entry name" value="STAGE IV SPORULATION PROTEIN FB"/>
    <property type="match status" value="1"/>
</dbReference>
<feature type="transmembrane region" description="Helical" evidence="13">
    <location>
        <begin position="86"/>
        <end position="109"/>
    </location>
</feature>
<feature type="transmembrane region" description="Helical" evidence="13">
    <location>
        <begin position="156"/>
        <end position="176"/>
    </location>
</feature>
<dbReference type="Proteomes" id="UP000013378">
    <property type="component" value="Unassembled WGS sequence"/>
</dbReference>
<keyword evidence="8" id="KW-0862">Zinc</keyword>
<dbReference type="Gene3D" id="3.10.580.10">
    <property type="entry name" value="CBS-domain"/>
    <property type="match status" value="1"/>
</dbReference>
<dbReference type="GO" id="GO:0008237">
    <property type="term" value="F:metallopeptidase activity"/>
    <property type="evidence" value="ECO:0007669"/>
    <property type="project" value="UniProtKB-KW"/>
</dbReference>
<accession>R1CSZ0</accession>
<dbReference type="Pfam" id="PF02163">
    <property type="entry name" value="Peptidase_M50"/>
    <property type="match status" value="2"/>
</dbReference>
<evidence type="ECO:0000313" key="16">
    <source>
        <dbReference type="Proteomes" id="UP000013378"/>
    </source>
</evidence>